<evidence type="ECO:0000313" key="2">
    <source>
        <dbReference type="EMBL" id="CAE1240358.1"/>
    </source>
</evidence>
<sequence>MHDNDLVSFVFSFPLATLTCSCPYKNEYLEYRFAKPFIFFPFLSSFLFFLLNDLLLFLFLFYHPAFYFLLSNFLRKYTYFHSLFSFSMFLSSLIPKLTLYFSPSVDLFPLSPFFLHTNSPSSFFFLYIHALFFFPLLTRSLLSPCLVSFLLCFANEPRSSLFNKEKHCTVATCPSRCFQALPQIRSGSIHRLRPHLPY</sequence>
<dbReference type="AlphaFoldDB" id="A0A812BQU3"/>
<evidence type="ECO:0000313" key="3">
    <source>
        <dbReference type="Proteomes" id="UP000597762"/>
    </source>
</evidence>
<gene>
    <name evidence="2" type="ORF">SPHA_22273</name>
</gene>
<organism evidence="2 3">
    <name type="scientific">Acanthosepion pharaonis</name>
    <name type="common">Pharaoh cuttlefish</name>
    <name type="synonym">Sepia pharaonis</name>
    <dbReference type="NCBI Taxonomy" id="158019"/>
    <lineage>
        <taxon>Eukaryota</taxon>
        <taxon>Metazoa</taxon>
        <taxon>Spiralia</taxon>
        <taxon>Lophotrochozoa</taxon>
        <taxon>Mollusca</taxon>
        <taxon>Cephalopoda</taxon>
        <taxon>Coleoidea</taxon>
        <taxon>Decapodiformes</taxon>
        <taxon>Sepiida</taxon>
        <taxon>Sepiina</taxon>
        <taxon>Sepiidae</taxon>
        <taxon>Acanthosepion</taxon>
    </lineage>
</organism>
<dbReference type="Proteomes" id="UP000597762">
    <property type="component" value="Unassembled WGS sequence"/>
</dbReference>
<dbReference type="EMBL" id="CAHIKZ030000823">
    <property type="protein sequence ID" value="CAE1240358.1"/>
    <property type="molecule type" value="Genomic_DNA"/>
</dbReference>
<proteinExistence type="predicted"/>
<keyword evidence="1" id="KW-0472">Membrane</keyword>
<accession>A0A812BQU3</accession>
<keyword evidence="3" id="KW-1185">Reference proteome</keyword>
<evidence type="ECO:0000256" key="1">
    <source>
        <dbReference type="SAM" id="Phobius"/>
    </source>
</evidence>
<keyword evidence="1" id="KW-1133">Transmembrane helix</keyword>
<feature type="transmembrane region" description="Helical" evidence="1">
    <location>
        <begin position="83"/>
        <end position="103"/>
    </location>
</feature>
<feature type="transmembrane region" description="Helical" evidence="1">
    <location>
        <begin position="123"/>
        <end position="154"/>
    </location>
</feature>
<reference evidence="2" key="1">
    <citation type="submission" date="2021-01" db="EMBL/GenBank/DDBJ databases">
        <authorList>
            <person name="Li R."/>
            <person name="Bekaert M."/>
        </authorList>
    </citation>
    <scope>NUCLEOTIDE SEQUENCE</scope>
    <source>
        <strain evidence="2">Farmed</strain>
    </source>
</reference>
<protein>
    <submittedName>
        <fullName evidence="2">Uncharacterized protein</fullName>
    </submittedName>
</protein>
<name>A0A812BQU3_ACAPH</name>
<comment type="caution">
    <text evidence="2">The sequence shown here is derived from an EMBL/GenBank/DDBJ whole genome shotgun (WGS) entry which is preliminary data.</text>
</comment>
<feature type="transmembrane region" description="Helical" evidence="1">
    <location>
        <begin position="37"/>
        <end position="62"/>
    </location>
</feature>
<keyword evidence="1" id="KW-0812">Transmembrane</keyword>